<feature type="compositionally biased region" description="Low complexity" evidence="1">
    <location>
        <begin position="69"/>
        <end position="78"/>
    </location>
</feature>
<evidence type="ECO:0000313" key="4">
    <source>
        <dbReference type="Proteomes" id="UP000027178"/>
    </source>
</evidence>
<keyword evidence="4" id="KW-1185">Reference proteome</keyword>
<dbReference type="AlphaFoldDB" id="A0A066YRE8"/>
<feature type="compositionally biased region" description="Basic and acidic residues" evidence="1">
    <location>
        <begin position="99"/>
        <end position="116"/>
    </location>
</feature>
<feature type="compositionally biased region" description="Acidic residues" evidence="1">
    <location>
        <begin position="247"/>
        <end position="261"/>
    </location>
</feature>
<evidence type="ECO:0000256" key="2">
    <source>
        <dbReference type="SAM" id="Phobius"/>
    </source>
</evidence>
<feature type="region of interest" description="Disordered" evidence="1">
    <location>
        <begin position="27"/>
        <end position="140"/>
    </location>
</feature>
<feature type="compositionally biased region" description="Low complexity" evidence="1">
    <location>
        <begin position="201"/>
        <end position="226"/>
    </location>
</feature>
<evidence type="ECO:0000313" key="3">
    <source>
        <dbReference type="EMBL" id="KDN84123.1"/>
    </source>
</evidence>
<sequence length="313" mass="31689">MRTAVGRTCFPWTLAAAPCPGPAPHLHRPPVRAAPQGRAGRCGAAAAADRPRLRRRSGVRGPPAGPGAAGRRPAAGAAGDRRGARAGGRAVRRRGGGPADRRRDIRERPGHPDRSRGRPGAGAGAGARARLAERGRGLRLPERLPGRRALAVRHTDALPFAVRLARRLGRAVRRGRRHRGAVAVRRGLGVPERRTVGGAGPARAPASAPPAAAGGAARPGPAAPSADTGGRHGGQQSAPDAAVPEAGGDEDAVEPAPDQDDSTVAAGVPVAGPVLPAGPLHLDDPSAMQLPLGVGLGMIGLGLGLVGMKLRRR</sequence>
<feature type="region of interest" description="Disordered" evidence="1">
    <location>
        <begin position="175"/>
        <end position="270"/>
    </location>
</feature>
<protein>
    <submittedName>
        <fullName evidence="3">Uncharacterized protein</fullName>
    </submittedName>
</protein>
<dbReference type="HOGENOM" id="CLU_887901_0_0_11"/>
<keyword evidence="2" id="KW-0812">Transmembrane</keyword>
<name>A0A066YRE8_9ACTN</name>
<keyword evidence="2" id="KW-0472">Membrane</keyword>
<feature type="compositionally biased region" description="Basic and acidic residues" evidence="1">
    <location>
        <begin position="130"/>
        <end position="140"/>
    </location>
</feature>
<feature type="compositionally biased region" description="Low complexity" evidence="1">
    <location>
        <begin position="181"/>
        <end position="190"/>
    </location>
</feature>
<keyword evidence="2" id="KW-1133">Transmembrane helix</keyword>
<dbReference type="Proteomes" id="UP000027178">
    <property type="component" value="Unassembled WGS sequence"/>
</dbReference>
<organism evidence="3 4">
    <name type="scientific">Kitasatospora cheerisanensis KCTC 2395</name>
    <dbReference type="NCBI Taxonomy" id="1348663"/>
    <lineage>
        <taxon>Bacteria</taxon>
        <taxon>Bacillati</taxon>
        <taxon>Actinomycetota</taxon>
        <taxon>Actinomycetes</taxon>
        <taxon>Kitasatosporales</taxon>
        <taxon>Streptomycetaceae</taxon>
        <taxon>Kitasatospora</taxon>
    </lineage>
</organism>
<dbReference type="EMBL" id="JNBY01000093">
    <property type="protein sequence ID" value="KDN84123.1"/>
    <property type="molecule type" value="Genomic_DNA"/>
</dbReference>
<comment type="caution">
    <text evidence="3">The sequence shown here is derived from an EMBL/GenBank/DDBJ whole genome shotgun (WGS) entry which is preliminary data.</text>
</comment>
<dbReference type="PATRIC" id="fig|1348663.4.peg.3771"/>
<gene>
    <name evidence="3" type="ORF">KCH_39140</name>
</gene>
<proteinExistence type="predicted"/>
<accession>A0A066YRE8</accession>
<evidence type="ECO:0000256" key="1">
    <source>
        <dbReference type="SAM" id="MobiDB-lite"/>
    </source>
</evidence>
<feature type="compositionally biased region" description="Low complexity" evidence="1">
    <location>
        <begin position="33"/>
        <end position="48"/>
    </location>
</feature>
<feature type="transmembrane region" description="Helical" evidence="2">
    <location>
        <begin position="290"/>
        <end position="308"/>
    </location>
</feature>
<reference evidence="3 4" key="1">
    <citation type="submission" date="2014-05" db="EMBL/GenBank/DDBJ databases">
        <title>Draft Genome Sequence of Kitasatospora cheerisanensis KCTC 2395.</title>
        <authorList>
            <person name="Nam D.H."/>
        </authorList>
    </citation>
    <scope>NUCLEOTIDE SEQUENCE [LARGE SCALE GENOMIC DNA]</scope>
    <source>
        <strain evidence="3 4">KCTC 2395</strain>
    </source>
</reference>